<keyword evidence="15" id="KW-1185">Reference proteome</keyword>
<feature type="domain" description="Phthiocerol/phthiodiolone dimycocerosyl transferase C-terminal" evidence="13">
    <location>
        <begin position="202"/>
        <end position="262"/>
    </location>
</feature>
<name>A0A2S9ID87_9GAMM</name>
<evidence type="ECO:0000313" key="14">
    <source>
        <dbReference type="EMBL" id="PRD15694.1"/>
    </source>
</evidence>
<proteinExistence type="inferred from homology"/>
<dbReference type="Pfam" id="PF16911">
    <property type="entry name" value="PapA_C"/>
    <property type="match status" value="1"/>
</dbReference>
<dbReference type="Gene3D" id="3.30.559.10">
    <property type="entry name" value="Chloramphenicol acetyltransferase-like domain"/>
    <property type="match status" value="1"/>
</dbReference>
<comment type="similarity">
    <text evidence="4">Belongs to the acyltransferase PapA5 family.</text>
</comment>
<comment type="catalytic activity">
    <reaction evidence="2">
        <text>2 a mycocerosyl-[mycocerosic acid synthase] + a phenolphthiocerol = a dimycocerosyl phenolphthiocerol + 2 holo-[mycocerosic acid synthase].</text>
        <dbReference type="EC" id="2.3.1.282"/>
    </reaction>
</comment>
<dbReference type="InterPro" id="IPR052058">
    <property type="entry name" value="Alcohol_O-acetyltransferase"/>
</dbReference>
<evidence type="ECO:0000256" key="10">
    <source>
        <dbReference type="ARBA" id="ARBA00032317"/>
    </source>
</evidence>
<evidence type="ECO:0000256" key="9">
    <source>
        <dbReference type="ARBA" id="ARBA00030465"/>
    </source>
</evidence>
<sequence>MENKSQQELTFRALGALENYAWQIDTTSPKHFTVTAELSGNSTVAEWSSALKKVQSRHPLVNARVDTGDDGRLHFFQDKNINIPLRVARLNKVISVEDEIRREFSAPFGEGDVALLKAALLYSEHRCVIIITAHHAIADGRSLTYFIHDLLETLSGKELPELALLPPIEELCSPGAGPVGDIAMPAFTASPVPYAERSLPRLKIHRQRLSRELSNRIREKSKQHNTTVHGALAAAFALALYHSPSWPNRPVRVTTPIDARKYNDLDYGLSFQALFPTYGYEATSHERFWDLSRQVTEDLHAYRAKPGMTALVEMLESLMNAHGLDNMIKFDREICAPDILISNLGVLPFAQNFGKLTLESLWGPNVLIGTEGEQTVGVATINNAIHLIHTSYQPAADFLANAEEILYKATA</sequence>
<dbReference type="InterPro" id="IPR031641">
    <property type="entry name" value="PapA_C"/>
</dbReference>
<dbReference type="PANTHER" id="PTHR28037:SF1">
    <property type="entry name" value="ALCOHOL O-ACETYLTRANSFERASE 1-RELATED"/>
    <property type="match status" value="1"/>
</dbReference>
<evidence type="ECO:0000256" key="6">
    <source>
        <dbReference type="ARBA" id="ARBA00013449"/>
    </source>
</evidence>
<dbReference type="Pfam" id="PF00668">
    <property type="entry name" value="Condensation"/>
    <property type="match status" value="1"/>
</dbReference>
<evidence type="ECO:0000313" key="15">
    <source>
        <dbReference type="Proteomes" id="UP000239181"/>
    </source>
</evidence>
<evidence type="ECO:0000256" key="7">
    <source>
        <dbReference type="ARBA" id="ARBA00022679"/>
    </source>
</evidence>
<evidence type="ECO:0000256" key="4">
    <source>
        <dbReference type="ARBA" id="ARBA00006558"/>
    </source>
</evidence>
<keyword evidence="7" id="KW-0808">Transferase</keyword>
<protein>
    <recommendedName>
        <fullName evidence="6">Phthiocerol/phthiodiolone dimycocerosyl transferase</fullName>
        <ecNumber evidence="5">2.3.1.282</ecNumber>
    </recommendedName>
    <alternativeName>
        <fullName evidence="11">Acyltransferase PapA5</fullName>
    </alternativeName>
    <alternativeName>
        <fullName evidence="9">Phthiocerol/phthiodiolone O-acyltransferase</fullName>
    </alternativeName>
    <alternativeName>
        <fullName evidence="10">Polyketide synthase-associated protein A5</fullName>
    </alternativeName>
</protein>
<comment type="catalytic activity">
    <reaction evidence="1">
        <text>2 a mycocerosyl-[mycocerosic acid synthase] + a phthiocerol = a dimycocerosyl phthiocerol + 2 holo-[mycocerosic acid synthase].</text>
        <dbReference type="EC" id="2.3.1.282"/>
    </reaction>
</comment>
<comment type="catalytic activity">
    <reaction evidence="3">
        <text>2 a mycocerosyl-[mycocerosic acid synthase] + a phthiodiolone = a dimycocerosyl phthiodiolone + 2 holo-[mycocerosic acid synthase].</text>
        <dbReference type="EC" id="2.3.1.282"/>
    </reaction>
</comment>
<evidence type="ECO:0000256" key="11">
    <source>
        <dbReference type="ARBA" id="ARBA00033407"/>
    </source>
</evidence>
<evidence type="ECO:0000256" key="8">
    <source>
        <dbReference type="ARBA" id="ARBA00023315"/>
    </source>
</evidence>
<dbReference type="InterPro" id="IPR001242">
    <property type="entry name" value="Condensation_dom"/>
</dbReference>
<reference evidence="14 15" key="1">
    <citation type="submission" date="2017-10" db="EMBL/GenBank/DDBJ databases">
        <title>Draft genome of two endophytic bacteria isolated from 'guarana' Paullinia cupana (Mart.) Ducke.</title>
        <authorList>
            <person name="Siqueira K.A."/>
            <person name="Liotti R.G."/>
            <person name="Mendes T.A."/>
            <person name="Soares M.A."/>
        </authorList>
    </citation>
    <scope>NUCLEOTIDE SEQUENCE [LARGE SCALE GENOMIC DNA]</scope>
    <source>
        <strain evidence="14 15">342</strain>
    </source>
</reference>
<dbReference type="Proteomes" id="UP000239181">
    <property type="component" value="Unassembled WGS sequence"/>
</dbReference>
<dbReference type="SUPFAM" id="SSF52777">
    <property type="entry name" value="CoA-dependent acyltransferases"/>
    <property type="match status" value="2"/>
</dbReference>
<evidence type="ECO:0000256" key="2">
    <source>
        <dbReference type="ARBA" id="ARBA00000625"/>
    </source>
</evidence>
<gene>
    <name evidence="14" type="ORF">CQW29_09030</name>
</gene>
<dbReference type="Gene3D" id="3.30.559.30">
    <property type="entry name" value="Nonribosomal peptide synthetase, condensation domain"/>
    <property type="match status" value="1"/>
</dbReference>
<dbReference type="EC" id="2.3.1.282" evidence="5"/>
<dbReference type="EMBL" id="PDET01000005">
    <property type="protein sequence ID" value="PRD15694.1"/>
    <property type="molecule type" value="Genomic_DNA"/>
</dbReference>
<dbReference type="AlphaFoldDB" id="A0A2S9ID87"/>
<evidence type="ECO:0000259" key="12">
    <source>
        <dbReference type="Pfam" id="PF00668"/>
    </source>
</evidence>
<dbReference type="OrthoDB" id="6554933at2"/>
<evidence type="ECO:0000256" key="1">
    <source>
        <dbReference type="ARBA" id="ARBA00000026"/>
    </source>
</evidence>
<comment type="caution">
    <text evidence="14">The sequence shown here is derived from an EMBL/GenBank/DDBJ whole genome shotgun (WGS) entry which is preliminary data.</text>
</comment>
<dbReference type="InterPro" id="IPR023213">
    <property type="entry name" value="CAT-like_dom_sf"/>
</dbReference>
<organism evidence="14 15">
    <name type="scientific">Pantoea coffeiphila</name>
    <dbReference type="NCBI Taxonomy" id="1465635"/>
    <lineage>
        <taxon>Bacteria</taxon>
        <taxon>Pseudomonadati</taxon>
        <taxon>Pseudomonadota</taxon>
        <taxon>Gammaproteobacteria</taxon>
        <taxon>Enterobacterales</taxon>
        <taxon>Erwiniaceae</taxon>
        <taxon>Pantoea</taxon>
    </lineage>
</organism>
<keyword evidence="8" id="KW-0012">Acyltransferase</keyword>
<feature type="domain" description="Condensation" evidence="12">
    <location>
        <begin position="33"/>
        <end position="162"/>
    </location>
</feature>
<evidence type="ECO:0000256" key="3">
    <source>
        <dbReference type="ARBA" id="ARBA00001907"/>
    </source>
</evidence>
<dbReference type="GO" id="GO:0016746">
    <property type="term" value="F:acyltransferase activity"/>
    <property type="evidence" value="ECO:0007669"/>
    <property type="project" value="UniProtKB-KW"/>
</dbReference>
<accession>A0A2S9ID87</accession>
<evidence type="ECO:0000256" key="5">
    <source>
        <dbReference type="ARBA" id="ARBA00012866"/>
    </source>
</evidence>
<evidence type="ECO:0000259" key="13">
    <source>
        <dbReference type="Pfam" id="PF16911"/>
    </source>
</evidence>
<dbReference type="PANTHER" id="PTHR28037">
    <property type="entry name" value="ALCOHOL O-ACETYLTRANSFERASE 1-RELATED"/>
    <property type="match status" value="1"/>
</dbReference>
<dbReference type="RefSeq" id="WP_105592407.1">
    <property type="nucleotide sequence ID" value="NZ_PDET01000005.1"/>
</dbReference>